<dbReference type="SUPFAM" id="SSF51430">
    <property type="entry name" value="NAD(P)-linked oxidoreductase"/>
    <property type="match status" value="1"/>
</dbReference>
<protein>
    <submittedName>
        <fullName evidence="2">Aldo/keto reductase</fullName>
        <ecNumber evidence="2">1.1.1.-</ecNumber>
    </submittedName>
</protein>
<dbReference type="EMBL" id="JAVRHP010000159">
    <property type="protein sequence ID" value="MDT0651692.1"/>
    <property type="molecule type" value="Genomic_DNA"/>
</dbReference>
<dbReference type="EC" id="1.1.1.-" evidence="2"/>
<evidence type="ECO:0000313" key="3">
    <source>
        <dbReference type="Proteomes" id="UP001248819"/>
    </source>
</evidence>
<gene>
    <name evidence="2" type="ORF">RM529_16200</name>
</gene>
<dbReference type="Proteomes" id="UP001248819">
    <property type="component" value="Unassembled WGS sequence"/>
</dbReference>
<feature type="domain" description="NADP-dependent oxidoreductase" evidence="1">
    <location>
        <begin position="15"/>
        <end position="311"/>
    </location>
</feature>
<evidence type="ECO:0000313" key="2">
    <source>
        <dbReference type="EMBL" id="MDT0651692.1"/>
    </source>
</evidence>
<dbReference type="InterPro" id="IPR023210">
    <property type="entry name" value="NADP_OxRdtase_dom"/>
</dbReference>
<organism evidence="2 3">
    <name type="scientific">Autumnicola edwardsiae</name>
    <dbReference type="NCBI Taxonomy" id="3075594"/>
    <lineage>
        <taxon>Bacteria</taxon>
        <taxon>Pseudomonadati</taxon>
        <taxon>Bacteroidota</taxon>
        <taxon>Flavobacteriia</taxon>
        <taxon>Flavobacteriales</taxon>
        <taxon>Flavobacteriaceae</taxon>
        <taxon>Autumnicola</taxon>
    </lineage>
</organism>
<accession>A0ABU3CZ93</accession>
<dbReference type="PANTHER" id="PTHR43312:SF1">
    <property type="entry name" value="NADP-DEPENDENT OXIDOREDUCTASE DOMAIN-CONTAINING PROTEIN"/>
    <property type="match status" value="1"/>
</dbReference>
<proteinExistence type="predicted"/>
<name>A0ABU3CZ93_9FLAO</name>
<reference evidence="2 3" key="1">
    <citation type="submission" date="2023-09" db="EMBL/GenBank/DDBJ databases">
        <authorList>
            <person name="Rey-Velasco X."/>
        </authorList>
    </citation>
    <scope>NUCLEOTIDE SEQUENCE [LARGE SCALE GENOMIC DNA]</scope>
    <source>
        <strain evidence="2 3">F297</strain>
    </source>
</reference>
<dbReference type="Pfam" id="PF00248">
    <property type="entry name" value="Aldo_ket_red"/>
    <property type="match status" value="1"/>
</dbReference>
<dbReference type="Gene3D" id="3.20.20.100">
    <property type="entry name" value="NADP-dependent oxidoreductase domain"/>
    <property type="match status" value="1"/>
</dbReference>
<dbReference type="InterPro" id="IPR053135">
    <property type="entry name" value="AKR2_Oxidoreductase"/>
</dbReference>
<dbReference type="RefSeq" id="WP_311485785.1">
    <property type="nucleotide sequence ID" value="NZ_JAVRHP010000159.1"/>
</dbReference>
<dbReference type="InterPro" id="IPR036812">
    <property type="entry name" value="NAD(P)_OxRdtase_dom_sf"/>
</dbReference>
<dbReference type="PANTHER" id="PTHR43312">
    <property type="entry name" value="D-THREO-ALDOSE 1-DEHYDROGENASE"/>
    <property type="match status" value="1"/>
</dbReference>
<comment type="caution">
    <text evidence="2">The sequence shown here is derived from an EMBL/GenBank/DDBJ whole genome shotgun (WGS) entry which is preliminary data.</text>
</comment>
<keyword evidence="2" id="KW-0560">Oxidoreductase</keyword>
<dbReference type="GO" id="GO:0016491">
    <property type="term" value="F:oxidoreductase activity"/>
    <property type="evidence" value="ECO:0007669"/>
    <property type="project" value="UniProtKB-KW"/>
</dbReference>
<dbReference type="CDD" id="cd19086">
    <property type="entry name" value="AKR_AKR11C1"/>
    <property type="match status" value="1"/>
</dbReference>
<keyword evidence="3" id="KW-1185">Reference proteome</keyword>
<sequence>MKNKLLGKTGLEVSEISLGTWAFGNNVYGGVEEKDAINTIHEGIDLGVNLFDTAPQYGTPNQDGVAEIVLGKALKKKRKNVHISTKFGRNPSIDNGSSQFYKSRIINSVEESLKRLQTDYIDVLFFHSPFSPDEINDDVWEGVEQVKSQGKVRFVGHSISMLPQTENMSQQWVKENKIDIVQVVLSLMNRESEELIEKLQEKKIGVFARECLANGFLSGTITKNTEFVGGTLNARYTAKELISRIDQVNEFRYLIRDDINNMPQAALRWVLDQKGVSTVLSGAKNGSELKEAIFASDANSFTKEELALAKRLLKKNFEAA</sequence>
<evidence type="ECO:0000259" key="1">
    <source>
        <dbReference type="Pfam" id="PF00248"/>
    </source>
</evidence>